<dbReference type="InterPro" id="IPR045495">
    <property type="entry name" value="PI4K_N"/>
</dbReference>
<keyword evidence="4" id="KW-1185">Reference proteome</keyword>
<evidence type="ECO:0000313" key="4">
    <source>
        <dbReference type="Proteomes" id="UP001202328"/>
    </source>
</evidence>
<proteinExistence type="inferred from homology"/>
<comment type="caution">
    <text evidence="3">The sequence shown here is derived from an EMBL/GenBank/DDBJ whole genome shotgun (WGS) entry which is preliminary data.</text>
</comment>
<feature type="domain" description="PI4-kinase N-terminal" evidence="2">
    <location>
        <begin position="42"/>
        <end position="440"/>
    </location>
</feature>
<dbReference type="Pfam" id="PF19274">
    <property type="entry name" value="PI4K_N"/>
    <property type="match status" value="1"/>
</dbReference>
<dbReference type="AlphaFoldDB" id="A0AAD4T0U6"/>
<evidence type="ECO:0000259" key="2">
    <source>
        <dbReference type="Pfam" id="PF19274"/>
    </source>
</evidence>
<organism evidence="3 4">
    <name type="scientific">Papaver atlanticum</name>
    <dbReference type="NCBI Taxonomy" id="357466"/>
    <lineage>
        <taxon>Eukaryota</taxon>
        <taxon>Viridiplantae</taxon>
        <taxon>Streptophyta</taxon>
        <taxon>Embryophyta</taxon>
        <taxon>Tracheophyta</taxon>
        <taxon>Spermatophyta</taxon>
        <taxon>Magnoliopsida</taxon>
        <taxon>Ranunculales</taxon>
        <taxon>Papaveraceae</taxon>
        <taxon>Papaveroideae</taxon>
        <taxon>Papaver</taxon>
    </lineage>
</organism>
<sequence>MHSRGIVVNGGSIMSRITLKQQVALFEEESVECLEKNLIALSLLGHIAEKIPMKTADLDQVRLVAKKQLQTSVIFLKIRKRDCKEQGGALKARINAKLSVYQAAAWVQVKYLAYLDPNIESSKKLLQETLALFIDAAESCLYSIWRTLRICEDLFSSLLSGISQVAVSGGDQLLRVLLIRLKPLVLSTCTLADTGNKSKGAMFESVTKTVCEIIEFGWSQDLAAVETFIMRLAACIREGNDYEEQGGEEKQDVPLKQLNVIRLLADINVTVNKSEVVDMILPLFIDILEEDDTSAPSLLRLQILNAVSRIACLGFKKSYRETVVLMTRSYLNKLSTIGSAETLAPEATTERVETLPAGFLLIAGGIKSPKLRLDYRHRLLSLCSDGGLAAESKTGRSGADFLGPLLPAVAEICSDFDPTADIEPSLLKLFRDLWFYIALF</sequence>
<comment type="similarity">
    <text evidence="1">Belongs to the PI3/PI4-kinase family. Type III PI4K subfamily.</text>
</comment>
<evidence type="ECO:0000256" key="1">
    <source>
        <dbReference type="ARBA" id="ARBA00006209"/>
    </source>
</evidence>
<reference evidence="3" key="1">
    <citation type="submission" date="2022-04" db="EMBL/GenBank/DDBJ databases">
        <title>A functionally conserved STORR gene fusion in Papaver species that diverged 16.8 million years ago.</title>
        <authorList>
            <person name="Catania T."/>
        </authorList>
    </citation>
    <scope>NUCLEOTIDE SEQUENCE</scope>
    <source>
        <strain evidence="3">S-188037</strain>
    </source>
</reference>
<dbReference type="Proteomes" id="UP001202328">
    <property type="component" value="Unassembled WGS sequence"/>
</dbReference>
<name>A0AAD4T0U6_9MAGN</name>
<protein>
    <recommendedName>
        <fullName evidence="2">PI4-kinase N-terminal domain-containing protein</fullName>
    </recommendedName>
</protein>
<accession>A0AAD4T0U6</accession>
<dbReference type="EMBL" id="JAJJMB010007676">
    <property type="protein sequence ID" value="KAI3928954.1"/>
    <property type="molecule type" value="Genomic_DNA"/>
</dbReference>
<gene>
    <name evidence="3" type="ORF">MKW98_014545</name>
</gene>
<evidence type="ECO:0000313" key="3">
    <source>
        <dbReference type="EMBL" id="KAI3928954.1"/>
    </source>
</evidence>